<organism evidence="2 3">
    <name type="scientific">Leucothrix arctica</name>
    <dbReference type="NCBI Taxonomy" id="1481894"/>
    <lineage>
        <taxon>Bacteria</taxon>
        <taxon>Pseudomonadati</taxon>
        <taxon>Pseudomonadota</taxon>
        <taxon>Gammaproteobacteria</taxon>
        <taxon>Thiotrichales</taxon>
        <taxon>Thiotrichaceae</taxon>
        <taxon>Leucothrix</taxon>
    </lineage>
</organism>
<dbReference type="InterPro" id="IPR023614">
    <property type="entry name" value="Porin_dom_sf"/>
</dbReference>
<keyword evidence="1" id="KW-0732">Signal</keyword>
<name>A0A317C3W5_9GAMM</name>
<dbReference type="SUPFAM" id="SSF56935">
    <property type="entry name" value="Porins"/>
    <property type="match status" value="3"/>
</dbReference>
<keyword evidence="3" id="KW-1185">Reference proteome</keyword>
<evidence type="ECO:0008006" key="4">
    <source>
        <dbReference type="Google" id="ProtNLM"/>
    </source>
</evidence>
<comment type="caution">
    <text evidence="2">The sequence shown here is derived from an EMBL/GenBank/DDBJ whole genome shotgun (WGS) entry which is preliminary data.</text>
</comment>
<gene>
    <name evidence="2" type="ORF">DKT75_21705</name>
</gene>
<dbReference type="Gene3D" id="2.40.160.10">
    <property type="entry name" value="Porin"/>
    <property type="match status" value="1"/>
</dbReference>
<evidence type="ECO:0000313" key="3">
    <source>
        <dbReference type="Proteomes" id="UP000245506"/>
    </source>
</evidence>
<accession>A0A317C3W5</accession>
<protein>
    <recommendedName>
        <fullName evidence="4">Autotransporter domain-containing protein</fullName>
    </recommendedName>
</protein>
<feature type="chain" id="PRO_5016340296" description="Autotransporter domain-containing protein" evidence="1">
    <location>
        <begin position="43"/>
        <end position="1200"/>
    </location>
</feature>
<dbReference type="RefSeq" id="WP_109827023.1">
    <property type="nucleotide sequence ID" value="NZ_QGKL01000044.1"/>
</dbReference>
<dbReference type="Proteomes" id="UP000245506">
    <property type="component" value="Unassembled WGS sequence"/>
</dbReference>
<sequence length="1200" mass="132586">MKNKLAAVLSNSFSYQRLIPSAKSSLLSVVSGLVFCSVAVVAQTTSGSNTISTADYTLTIITKDSSETNPNHFNEVSTTDFTKGQTKKAFNRSIALNDGGVVWVTQDPSKVTPKLNVTGASSVTVHEGAFVTPMSFTLSTNYAHYIDHWVLTVYNETDEDFTTPLAQFKGNELAIDQTVKWDGKTANREELQSGDRLVYVLRATGKDGHVDETNTRSIALKSYYKNQVDEPVVLSGSNALESNLRLQTIPVYGSSVRVSGRDIVEGNRITINGNPMTLSERKFVTETILPEGQYQFAVNITDNAQQQYTKNLDIKLDGQYLFMIGLADITAGEGSVGGNLETLSDGDEQLDGDIFVNGRLAFYLKGKVQGKYLLTAQMDTETAPIEDIFDDIHKKDPESIFRRLDPEQYYPVYGDDSTLVDDTDSQGKLYVRVDWDKSKALWGNFNTDFTGTELSSFNRSLYGAKLNHKSTQVTSRGDNRTDVSVFGSETQSAYRHNQFLGTGGSLYYLKDKDIVDGSEKIWIEVRENENSERAIESVVLVEGQDYQIDDYQGRIILNRPLLQVVKQANSSLIKDNALDGSQVFLMVDYEYVPSDFESDNVSYGARGKAWLTNNIAIGGTVIHESRDTDDYNHQGIDLTIQKAIGTYIKGEYAESESNQTLGSFLSSDGGLNFSPFSSNASEVGTDTQGAAYSIEARANLKDYSSKEGSIGAWYKHREAGFSSANTDTTIDTIDAGVSALVTLTESLKASLKATLLEVEATSKDTSISLQADYKVSEKVTVAAEVRQVTEKDLVNSDNDGEGTLAALKLGYGFSKDFNVYAIAQGTIAESGGYESNDLLTLGATSNLSKKVDLNAEVSSGDRGDSALIGARYKASNDYDLYTNYTMARDSGDNQERNIVTIGQRKSVSDQLKVYTEHQYTHEDAQAGLGNTFGLDYKLNNKLNTTFSYQQATLEQTSGGTVDRDALTVGLNYKQDHTEASARVEFRNDKGESEHTKQFVTTNKVNHRVSPSLRVQGKLNYSETKDQLDNDLDAMFAEAGVGFAYRPVNNDRHNILGRVTYQYDLSPVNQSDEVDEKSLIASLENSYQLNQRWEIGGKVAYKQGEVRSDRNTGEWSKNNATLASARARYHMTHNWDLMAQYHWLDSIESKDTQHGAMVSVDRQIGQNLKLGVGYNFTDFNDDLSDKIESAEGWFLNLVGKF</sequence>
<reference evidence="2 3" key="1">
    <citation type="submission" date="2018-05" db="EMBL/GenBank/DDBJ databases">
        <title>Leucothrix arctica sp. nov., isolated from Arctic seawater.</title>
        <authorList>
            <person name="Choi A."/>
            <person name="Baek K."/>
        </authorList>
    </citation>
    <scope>NUCLEOTIDE SEQUENCE [LARGE SCALE GENOMIC DNA]</scope>
    <source>
        <strain evidence="2 3">IMCC9719</strain>
    </source>
</reference>
<feature type="signal peptide" evidence="1">
    <location>
        <begin position="1"/>
        <end position="42"/>
    </location>
</feature>
<evidence type="ECO:0000313" key="2">
    <source>
        <dbReference type="EMBL" id="PWQ92997.1"/>
    </source>
</evidence>
<dbReference type="AlphaFoldDB" id="A0A317C3W5"/>
<proteinExistence type="predicted"/>
<dbReference type="EMBL" id="QGKL01000044">
    <property type="protein sequence ID" value="PWQ92997.1"/>
    <property type="molecule type" value="Genomic_DNA"/>
</dbReference>
<dbReference type="OrthoDB" id="5618649at2"/>
<evidence type="ECO:0000256" key="1">
    <source>
        <dbReference type="SAM" id="SignalP"/>
    </source>
</evidence>
<dbReference type="Gene3D" id="2.40.160.20">
    <property type="match status" value="1"/>
</dbReference>